<comment type="similarity">
    <text evidence="3">Belongs to the MoxR family.</text>
</comment>
<dbReference type="AlphaFoldDB" id="A0A2U1AUJ0"/>
<proteinExistence type="inferred from homology"/>
<dbReference type="PIRSF" id="PIRSF002849">
    <property type="entry name" value="AAA_ATPase_chaperone_MoxR_prd"/>
    <property type="match status" value="1"/>
</dbReference>
<dbReference type="Proteomes" id="UP000245959">
    <property type="component" value="Unassembled WGS sequence"/>
</dbReference>
<evidence type="ECO:0000256" key="1">
    <source>
        <dbReference type="ARBA" id="ARBA00022741"/>
    </source>
</evidence>
<dbReference type="InterPro" id="IPR041628">
    <property type="entry name" value="ChlI/MoxR_AAA_lid"/>
</dbReference>
<evidence type="ECO:0000259" key="4">
    <source>
        <dbReference type="Pfam" id="PF07726"/>
    </source>
</evidence>
<dbReference type="GeneID" id="78295799"/>
<dbReference type="Gene3D" id="3.40.50.300">
    <property type="entry name" value="P-loop containing nucleotide triphosphate hydrolases"/>
    <property type="match status" value="1"/>
</dbReference>
<dbReference type="InterPro" id="IPR050764">
    <property type="entry name" value="CbbQ/NirQ/NorQ/GpvN"/>
</dbReference>
<evidence type="ECO:0000259" key="5">
    <source>
        <dbReference type="Pfam" id="PF17863"/>
    </source>
</evidence>
<dbReference type="EMBL" id="QEKH01000018">
    <property type="protein sequence ID" value="PVY40084.1"/>
    <property type="molecule type" value="Genomic_DNA"/>
</dbReference>
<feature type="domain" description="ATPase AAA-3" evidence="4">
    <location>
        <begin position="49"/>
        <end position="183"/>
    </location>
</feature>
<dbReference type="FunFam" id="3.40.50.300:FF:000640">
    <property type="entry name" value="MoxR family ATPase"/>
    <property type="match status" value="1"/>
</dbReference>
<evidence type="ECO:0000313" key="7">
    <source>
        <dbReference type="Proteomes" id="UP000245959"/>
    </source>
</evidence>
<dbReference type="CDD" id="cd00009">
    <property type="entry name" value="AAA"/>
    <property type="match status" value="1"/>
</dbReference>
<name>A0A2U1AUJ0_9BACT</name>
<dbReference type="Pfam" id="PF07726">
    <property type="entry name" value="AAA_3"/>
    <property type="match status" value="1"/>
</dbReference>
<dbReference type="OrthoDB" id="9773454at2"/>
<organism evidence="6 7">
    <name type="scientific">Victivallis vadensis</name>
    <dbReference type="NCBI Taxonomy" id="172901"/>
    <lineage>
        <taxon>Bacteria</taxon>
        <taxon>Pseudomonadati</taxon>
        <taxon>Lentisphaerota</taxon>
        <taxon>Lentisphaeria</taxon>
        <taxon>Victivallales</taxon>
        <taxon>Victivallaceae</taxon>
        <taxon>Victivallis</taxon>
    </lineage>
</organism>
<dbReference type="Pfam" id="PF17863">
    <property type="entry name" value="AAA_lid_2"/>
    <property type="match status" value="1"/>
</dbReference>
<dbReference type="Gene3D" id="1.10.8.80">
    <property type="entry name" value="Magnesium chelatase subunit I, C-Terminal domain"/>
    <property type="match status" value="1"/>
</dbReference>
<dbReference type="InterPro" id="IPR027417">
    <property type="entry name" value="P-loop_NTPase"/>
</dbReference>
<keyword evidence="7" id="KW-1185">Reference proteome</keyword>
<dbReference type="PANTHER" id="PTHR42759:SF1">
    <property type="entry name" value="MAGNESIUM-CHELATASE SUBUNIT CHLD"/>
    <property type="match status" value="1"/>
</dbReference>
<protein>
    <submittedName>
        <fullName evidence="6">MoxR-like ATPase</fullName>
    </submittedName>
</protein>
<feature type="domain" description="ChlI/MoxR AAA lid" evidence="5">
    <location>
        <begin position="259"/>
        <end position="324"/>
    </location>
</feature>
<dbReference type="InterPro" id="IPR011703">
    <property type="entry name" value="ATPase_AAA-3"/>
</dbReference>
<keyword evidence="2" id="KW-0067">ATP-binding</keyword>
<reference evidence="6 7" key="1">
    <citation type="submission" date="2018-04" db="EMBL/GenBank/DDBJ databases">
        <title>Genomic Encyclopedia of Type Strains, Phase IV (KMG-IV): sequencing the most valuable type-strain genomes for metagenomic binning, comparative biology and taxonomic classification.</title>
        <authorList>
            <person name="Goeker M."/>
        </authorList>
    </citation>
    <scope>NUCLEOTIDE SEQUENCE [LARGE SCALE GENOMIC DNA]</scope>
    <source>
        <strain evidence="6 7">DSM 14823</strain>
    </source>
</reference>
<accession>A0A2U1AUJ0</accession>
<gene>
    <name evidence="6" type="ORF">C8D82_11885</name>
</gene>
<evidence type="ECO:0000256" key="2">
    <source>
        <dbReference type="ARBA" id="ARBA00022840"/>
    </source>
</evidence>
<evidence type="ECO:0000256" key="3">
    <source>
        <dbReference type="ARBA" id="ARBA00061607"/>
    </source>
</evidence>
<dbReference type="GO" id="GO:0005524">
    <property type="term" value="F:ATP binding"/>
    <property type="evidence" value="ECO:0007669"/>
    <property type="project" value="UniProtKB-KW"/>
</dbReference>
<sequence length="335" mass="37050">MQYDLERLPGDLERLGESFAQLRAEIGKAVIGQEEVIEAVLAALLAGGHCLLQGVPGLAKTLLVQSLGQALDLDFRRVQFTPDLMPGDITGSEILDEEPGSGRRELRFVPGPVFTNLLLADEINRTPPKTQAALLEAMQEKQISNHGMRLPLPRPFFVLATQNPIEQEGTYPLPEAQLDRFMFLIRLTYPEREQEIAILRETTGNGRPAPQPVLNAEQLIYLQRCVREIPVSDHVIAYCADLARMSRPENPEAPAFIRENLSYGAGPRAGQYLLLAARAAAALEGRLNVSCADVRRFAPEVLRHRIACNFHAVGENLTSDMIVEQLIGYVPESAE</sequence>
<comment type="caution">
    <text evidence="6">The sequence shown here is derived from an EMBL/GenBank/DDBJ whole genome shotgun (WGS) entry which is preliminary data.</text>
</comment>
<evidence type="ECO:0000313" key="6">
    <source>
        <dbReference type="EMBL" id="PVY40084.1"/>
    </source>
</evidence>
<dbReference type="GO" id="GO:0016887">
    <property type="term" value="F:ATP hydrolysis activity"/>
    <property type="evidence" value="ECO:0007669"/>
    <property type="project" value="InterPro"/>
</dbReference>
<keyword evidence="1" id="KW-0547">Nucleotide-binding</keyword>
<dbReference type="RefSeq" id="WP_116884504.1">
    <property type="nucleotide sequence ID" value="NZ_CABMMC010000078.1"/>
</dbReference>
<dbReference type="PANTHER" id="PTHR42759">
    <property type="entry name" value="MOXR FAMILY PROTEIN"/>
    <property type="match status" value="1"/>
</dbReference>
<dbReference type="SUPFAM" id="SSF52540">
    <property type="entry name" value="P-loop containing nucleoside triphosphate hydrolases"/>
    <property type="match status" value="1"/>
</dbReference>